<organism evidence="3 4">
    <name type="scientific">Variovorax humicola</name>
    <dbReference type="NCBI Taxonomy" id="1769758"/>
    <lineage>
        <taxon>Bacteria</taxon>
        <taxon>Pseudomonadati</taxon>
        <taxon>Pseudomonadota</taxon>
        <taxon>Betaproteobacteria</taxon>
        <taxon>Burkholderiales</taxon>
        <taxon>Comamonadaceae</taxon>
        <taxon>Variovorax</taxon>
    </lineage>
</organism>
<feature type="signal peptide" evidence="2">
    <location>
        <begin position="1"/>
        <end position="22"/>
    </location>
</feature>
<dbReference type="EMBL" id="JBBKZV010000046">
    <property type="protein sequence ID" value="MEJ8826966.1"/>
    <property type="molecule type" value="Genomic_DNA"/>
</dbReference>
<accession>A0ABU8WAA8</accession>
<feature type="compositionally biased region" description="Gly residues" evidence="1">
    <location>
        <begin position="88"/>
        <end position="100"/>
    </location>
</feature>
<dbReference type="Proteomes" id="UP001363010">
    <property type="component" value="Unassembled WGS sequence"/>
</dbReference>
<feature type="region of interest" description="Disordered" evidence="1">
    <location>
        <begin position="73"/>
        <end position="100"/>
    </location>
</feature>
<sequence>MKNYLKTLASALALGLPLWVAAQVPASGRADPKTPAPELRYESAFADYRPYQDARPGDWRAINAAVGKPPVGHAMGLSAPRTPPSIGLGHGGHPMGGDKK</sequence>
<feature type="chain" id="PRO_5045687952" evidence="2">
    <location>
        <begin position="23"/>
        <end position="100"/>
    </location>
</feature>
<evidence type="ECO:0000256" key="2">
    <source>
        <dbReference type="SAM" id="SignalP"/>
    </source>
</evidence>
<keyword evidence="2" id="KW-0732">Signal</keyword>
<evidence type="ECO:0000256" key="1">
    <source>
        <dbReference type="SAM" id="MobiDB-lite"/>
    </source>
</evidence>
<dbReference type="RefSeq" id="WP_340367995.1">
    <property type="nucleotide sequence ID" value="NZ_JBBKZV010000046.1"/>
</dbReference>
<evidence type="ECO:0000313" key="4">
    <source>
        <dbReference type="Proteomes" id="UP001363010"/>
    </source>
</evidence>
<reference evidence="3 4" key="1">
    <citation type="submission" date="2024-03" db="EMBL/GenBank/DDBJ databases">
        <title>Novel species of the genus Variovorax.</title>
        <authorList>
            <person name="Liu Q."/>
            <person name="Xin Y.-H."/>
        </authorList>
    </citation>
    <scope>NUCLEOTIDE SEQUENCE [LARGE SCALE GENOMIC DNA]</scope>
    <source>
        <strain evidence="3 4">KACC 18501</strain>
    </source>
</reference>
<comment type="caution">
    <text evidence="3">The sequence shown here is derived from an EMBL/GenBank/DDBJ whole genome shotgun (WGS) entry which is preliminary data.</text>
</comment>
<gene>
    <name evidence="3" type="ORF">WKW80_34050</name>
</gene>
<evidence type="ECO:0000313" key="3">
    <source>
        <dbReference type="EMBL" id="MEJ8826966.1"/>
    </source>
</evidence>
<protein>
    <submittedName>
        <fullName evidence="3">Uncharacterized protein</fullName>
    </submittedName>
</protein>
<name>A0ABU8WAA8_9BURK</name>
<proteinExistence type="predicted"/>
<keyword evidence="4" id="KW-1185">Reference proteome</keyword>